<keyword evidence="3" id="KW-1185">Reference proteome</keyword>
<keyword evidence="1" id="KW-0472">Membrane</keyword>
<evidence type="ECO:0000313" key="2">
    <source>
        <dbReference type="EMBL" id="QFU81926.1"/>
    </source>
</evidence>
<dbReference type="Proteomes" id="UP000326170">
    <property type="component" value="Chromosome"/>
</dbReference>
<proteinExistence type="predicted"/>
<feature type="transmembrane region" description="Helical" evidence="1">
    <location>
        <begin position="6"/>
        <end position="23"/>
    </location>
</feature>
<dbReference type="Pfam" id="PF07441">
    <property type="entry name" value="BofA"/>
    <property type="match status" value="1"/>
</dbReference>
<dbReference type="AlphaFoldDB" id="A0A5P9P1K1"/>
<evidence type="ECO:0008006" key="4">
    <source>
        <dbReference type="Google" id="ProtNLM"/>
    </source>
</evidence>
<keyword evidence="1" id="KW-0812">Transmembrane</keyword>
<gene>
    <name evidence="2" type="ORF">GCU68_04945</name>
</gene>
<dbReference type="RefSeq" id="WP_152939503.1">
    <property type="nucleotide sequence ID" value="NZ_CP045488.1"/>
</dbReference>
<feature type="transmembrane region" description="Helical" evidence="1">
    <location>
        <begin position="30"/>
        <end position="50"/>
    </location>
</feature>
<feature type="transmembrane region" description="Helical" evidence="1">
    <location>
        <begin position="56"/>
        <end position="83"/>
    </location>
</feature>
<name>A0A5P9P1K1_9EURY</name>
<evidence type="ECO:0000256" key="1">
    <source>
        <dbReference type="SAM" id="Phobius"/>
    </source>
</evidence>
<evidence type="ECO:0000313" key="3">
    <source>
        <dbReference type="Proteomes" id="UP000326170"/>
    </source>
</evidence>
<dbReference type="GeneID" id="42300370"/>
<protein>
    <recommendedName>
        <fullName evidence="4">SigmaK-factor processing regulatory BofA</fullName>
    </recommendedName>
</protein>
<dbReference type="InterPro" id="IPR010001">
    <property type="entry name" value="BofA"/>
</dbReference>
<reference evidence="2 3" key="1">
    <citation type="journal article" date="2007" name="Int. J. Syst. Evol. Microbiol.">
        <title>Natronorubrum sulfidifaciens sp. nov., an extremely haloalkaliphilic archaeon isolated from Aiding salt lake in Xin-Jiang, China.</title>
        <authorList>
            <person name="Cui H.L."/>
            <person name="Tohty D."/>
            <person name="Liu H.C."/>
            <person name="Liu S.J."/>
            <person name="Oren A."/>
            <person name="Zhou P.J."/>
        </authorList>
    </citation>
    <scope>NUCLEOTIDE SEQUENCE [LARGE SCALE GENOMIC DNA]</scope>
    <source>
        <strain evidence="2 3">7-3</strain>
    </source>
</reference>
<accession>A0A5P9P1K1</accession>
<sequence>MTGIEILLLILALVGVLVGAALIRAASPFIINAVVGLVLLFLAQAVFGLSVAVTPIVLGIVALGGVPGSIIVLVLSLFGVAFVP</sequence>
<dbReference type="EMBL" id="CP045488">
    <property type="protein sequence ID" value="QFU81926.1"/>
    <property type="molecule type" value="Genomic_DNA"/>
</dbReference>
<organism evidence="2 3">
    <name type="scientific">Natronorubrum aibiense</name>
    <dbReference type="NCBI Taxonomy" id="348826"/>
    <lineage>
        <taxon>Archaea</taxon>
        <taxon>Methanobacteriati</taxon>
        <taxon>Methanobacteriota</taxon>
        <taxon>Stenosarchaea group</taxon>
        <taxon>Halobacteria</taxon>
        <taxon>Halobacteriales</taxon>
        <taxon>Natrialbaceae</taxon>
        <taxon>Natronorubrum</taxon>
    </lineage>
</organism>
<dbReference type="KEGG" id="nas:GCU68_04945"/>
<keyword evidence="1" id="KW-1133">Transmembrane helix</keyword>
<dbReference type="OrthoDB" id="163897at2157"/>